<dbReference type="AlphaFoldDB" id="A0A6L9MRJ8"/>
<comment type="caution">
    <text evidence="1">The sequence shown here is derived from an EMBL/GenBank/DDBJ whole genome shotgun (WGS) entry which is preliminary data.</text>
</comment>
<name>A0A6L9MRJ8_9ALTE</name>
<evidence type="ECO:0000313" key="1">
    <source>
        <dbReference type="EMBL" id="NDW20798.1"/>
    </source>
</evidence>
<reference evidence="1 2" key="1">
    <citation type="submission" date="2020-01" db="EMBL/GenBank/DDBJ databases">
        <title>Genomes of bacteria type strains.</title>
        <authorList>
            <person name="Chen J."/>
            <person name="Zhu S."/>
            <person name="Yang J."/>
        </authorList>
    </citation>
    <scope>NUCLEOTIDE SEQUENCE [LARGE SCALE GENOMIC DNA]</scope>
    <source>
        <strain evidence="1 2">LMG 22958</strain>
    </source>
</reference>
<dbReference type="RefSeq" id="WP_071979550.1">
    <property type="nucleotide sequence ID" value="NZ_JAAAWP010000002.1"/>
</dbReference>
<proteinExistence type="predicted"/>
<gene>
    <name evidence="1" type="ORF">GTW09_04600</name>
</gene>
<accession>A0A6L9MRJ8</accession>
<keyword evidence="2" id="KW-1185">Reference proteome</keyword>
<dbReference type="EMBL" id="JAAAWP010000002">
    <property type="protein sequence ID" value="NDW20798.1"/>
    <property type="molecule type" value="Genomic_DNA"/>
</dbReference>
<sequence length="62" mass="7195">MIKEVNNLQAQTFKNSPIQTPISNISVHKNSIAYTEVNGKRHVEFTSKKETRAYLEWLLNFS</sequence>
<organism evidence="1 2">
    <name type="scientific">Alteromonas hispanica</name>
    <dbReference type="NCBI Taxonomy" id="315421"/>
    <lineage>
        <taxon>Bacteria</taxon>
        <taxon>Pseudomonadati</taxon>
        <taxon>Pseudomonadota</taxon>
        <taxon>Gammaproteobacteria</taxon>
        <taxon>Alteromonadales</taxon>
        <taxon>Alteromonadaceae</taxon>
        <taxon>Alteromonas/Salinimonas group</taxon>
        <taxon>Alteromonas</taxon>
    </lineage>
</organism>
<dbReference type="Proteomes" id="UP000478837">
    <property type="component" value="Unassembled WGS sequence"/>
</dbReference>
<protein>
    <submittedName>
        <fullName evidence="1">Uncharacterized protein</fullName>
    </submittedName>
</protein>
<evidence type="ECO:0000313" key="2">
    <source>
        <dbReference type="Proteomes" id="UP000478837"/>
    </source>
</evidence>